<dbReference type="AlphaFoldDB" id="A0A7J6V5B2"/>
<feature type="region of interest" description="Disordered" evidence="1">
    <location>
        <begin position="61"/>
        <end position="80"/>
    </location>
</feature>
<comment type="caution">
    <text evidence="2">The sequence shown here is derived from an EMBL/GenBank/DDBJ whole genome shotgun (WGS) entry which is preliminary data.</text>
</comment>
<accession>A0A7J6V5B2</accession>
<evidence type="ECO:0000313" key="2">
    <source>
        <dbReference type="EMBL" id="KAF5180259.1"/>
    </source>
</evidence>
<gene>
    <name evidence="2" type="ORF">FRX31_030152</name>
</gene>
<proteinExistence type="predicted"/>
<evidence type="ECO:0000256" key="1">
    <source>
        <dbReference type="SAM" id="MobiDB-lite"/>
    </source>
</evidence>
<evidence type="ECO:0000313" key="3">
    <source>
        <dbReference type="Proteomes" id="UP000554482"/>
    </source>
</evidence>
<organism evidence="2 3">
    <name type="scientific">Thalictrum thalictroides</name>
    <name type="common">Rue-anemone</name>
    <name type="synonym">Anemone thalictroides</name>
    <dbReference type="NCBI Taxonomy" id="46969"/>
    <lineage>
        <taxon>Eukaryota</taxon>
        <taxon>Viridiplantae</taxon>
        <taxon>Streptophyta</taxon>
        <taxon>Embryophyta</taxon>
        <taxon>Tracheophyta</taxon>
        <taxon>Spermatophyta</taxon>
        <taxon>Magnoliopsida</taxon>
        <taxon>Ranunculales</taxon>
        <taxon>Ranunculaceae</taxon>
        <taxon>Thalictroideae</taxon>
        <taxon>Thalictrum</taxon>
    </lineage>
</organism>
<dbReference type="EMBL" id="JABWDY010037667">
    <property type="protein sequence ID" value="KAF5180259.1"/>
    <property type="molecule type" value="Genomic_DNA"/>
</dbReference>
<keyword evidence="3" id="KW-1185">Reference proteome</keyword>
<dbReference type="Proteomes" id="UP000554482">
    <property type="component" value="Unassembled WGS sequence"/>
</dbReference>
<sequence length="80" mass="8944">MKKIRQEEKDLSVLQIAPRHANFDVPQLLIRSHAISIATIAAKNVFVSLLVHMEAKRNAHATTIGRHRKESPSAPEEALL</sequence>
<reference evidence="2 3" key="1">
    <citation type="submission" date="2020-06" db="EMBL/GenBank/DDBJ databases">
        <title>Transcriptomic and genomic resources for Thalictrum thalictroides and T. hernandezii: Facilitating candidate gene discovery in an emerging model plant lineage.</title>
        <authorList>
            <person name="Arias T."/>
            <person name="Riano-Pachon D.M."/>
            <person name="Di Stilio V.S."/>
        </authorList>
    </citation>
    <scope>NUCLEOTIDE SEQUENCE [LARGE SCALE GENOMIC DNA]</scope>
    <source>
        <strain evidence="3">cv. WT478/WT964</strain>
        <tissue evidence="2">Leaves</tissue>
    </source>
</reference>
<protein>
    <submittedName>
        <fullName evidence="2">Uncharacterized protein</fullName>
    </submittedName>
</protein>
<name>A0A7J6V5B2_THATH</name>
<dbReference type="OrthoDB" id="1915803at2759"/>